<dbReference type="Proteomes" id="UP000660611">
    <property type="component" value="Unassembled WGS sequence"/>
</dbReference>
<feature type="transmembrane region" description="Helical" evidence="1">
    <location>
        <begin position="20"/>
        <end position="38"/>
    </location>
</feature>
<dbReference type="EMBL" id="BONQ01000026">
    <property type="protein sequence ID" value="GIG43766.1"/>
    <property type="molecule type" value="Genomic_DNA"/>
</dbReference>
<protein>
    <submittedName>
        <fullName evidence="2">Uncharacterized protein</fullName>
    </submittedName>
</protein>
<organism evidence="2 3">
    <name type="scientific">Dactylosporangium siamense</name>
    <dbReference type="NCBI Taxonomy" id="685454"/>
    <lineage>
        <taxon>Bacteria</taxon>
        <taxon>Bacillati</taxon>
        <taxon>Actinomycetota</taxon>
        <taxon>Actinomycetes</taxon>
        <taxon>Micromonosporales</taxon>
        <taxon>Micromonosporaceae</taxon>
        <taxon>Dactylosporangium</taxon>
    </lineage>
</organism>
<name>A0A919U9V9_9ACTN</name>
<reference evidence="2" key="1">
    <citation type="submission" date="2021-01" db="EMBL/GenBank/DDBJ databases">
        <title>Whole genome shotgun sequence of Dactylosporangium siamense NBRC 106093.</title>
        <authorList>
            <person name="Komaki H."/>
            <person name="Tamura T."/>
        </authorList>
    </citation>
    <scope>NUCLEOTIDE SEQUENCE</scope>
    <source>
        <strain evidence="2">NBRC 106093</strain>
    </source>
</reference>
<proteinExistence type="predicted"/>
<dbReference type="AlphaFoldDB" id="A0A919U9V9"/>
<keyword evidence="1" id="KW-0472">Membrane</keyword>
<sequence length="81" mass="8618">MVSERRGTIPDMTAADLTPLVIALFGGGGLWLAVREIAKQVGETKREKIRQEEETRRLTIAHVLPLPGGGGAPSADGRRAA</sequence>
<accession>A0A919U9V9</accession>
<evidence type="ECO:0000313" key="3">
    <source>
        <dbReference type="Proteomes" id="UP000660611"/>
    </source>
</evidence>
<keyword evidence="3" id="KW-1185">Reference proteome</keyword>
<evidence type="ECO:0000313" key="2">
    <source>
        <dbReference type="EMBL" id="GIG43766.1"/>
    </source>
</evidence>
<keyword evidence="1" id="KW-0812">Transmembrane</keyword>
<evidence type="ECO:0000256" key="1">
    <source>
        <dbReference type="SAM" id="Phobius"/>
    </source>
</evidence>
<keyword evidence="1" id="KW-1133">Transmembrane helix</keyword>
<comment type="caution">
    <text evidence="2">The sequence shown here is derived from an EMBL/GenBank/DDBJ whole genome shotgun (WGS) entry which is preliminary data.</text>
</comment>
<gene>
    <name evidence="2" type="ORF">Dsi01nite_018070</name>
</gene>